<organism evidence="1 2">
    <name type="scientific">Chitinophaga dinghuensis</name>
    <dbReference type="NCBI Taxonomy" id="1539050"/>
    <lineage>
        <taxon>Bacteria</taxon>
        <taxon>Pseudomonadati</taxon>
        <taxon>Bacteroidota</taxon>
        <taxon>Chitinophagia</taxon>
        <taxon>Chitinophagales</taxon>
        <taxon>Chitinophagaceae</taxon>
        <taxon>Chitinophaga</taxon>
    </lineage>
</organism>
<dbReference type="EMBL" id="QLMA01000011">
    <property type="protein sequence ID" value="RAJ73913.1"/>
    <property type="molecule type" value="Genomic_DNA"/>
</dbReference>
<gene>
    <name evidence="1" type="ORF">CLV59_11132</name>
</gene>
<reference evidence="1 2" key="1">
    <citation type="submission" date="2018-06" db="EMBL/GenBank/DDBJ databases">
        <title>Genomic Encyclopedia of Archaeal and Bacterial Type Strains, Phase II (KMG-II): from individual species to whole genera.</title>
        <authorList>
            <person name="Goeker M."/>
        </authorList>
    </citation>
    <scope>NUCLEOTIDE SEQUENCE [LARGE SCALE GENOMIC DNA]</scope>
    <source>
        <strain evidence="1 2">DSM 29821</strain>
    </source>
</reference>
<sequence>MFAGLLLENCSKGLIVLQYWTNQSFVAQNLCENKDKPQMHCNGRCYLRKELEKDAQQEKNGNSGKERFEVMFVNDLQNFLEHPEPSIVAHFGYYNNPHLPTPVFAIFHPPQWLLS</sequence>
<protein>
    <submittedName>
        <fullName evidence="1">Uncharacterized protein</fullName>
    </submittedName>
</protein>
<proteinExistence type="predicted"/>
<comment type="caution">
    <text evidence="1">The sequence shown here is derived from an EMBL/GenBank/DDBJ whole genome shotgun (WGS) entry which is preliminary data.</text>
</comment>
<name>A0A327VTP3_9BACT</name>
<dbReference type="AlphaFoldDB" id="A0A327VTP3"/>
<evidence type="ECO:0000313" key="1">
    <source>
        <dbReference type="EMBL" id="RAJ73913.1"/>
    </source>
</evidence>
<accession>A0A327VTP3</accession>
<dbReference type="Proteomes" id="UP000249819">
    <property type="component" value="Unassembled WGS sequence"/>
</dbReference>
<evidence type="ECO:0000313" key="2">
    <source>
        <dbReference type="Proteomes" id="UP000249819"/>
    </source>
</evidence>
<keyword evidence="2" id="KW-1185">Reference proteome</keyword>